<dbReference type="KEGG" id="gqu:AWC35_09830"/>
<evidence type="ECO:0000313" key="2">
    <source>
        <dbReference type="EMBL" id="ATA19617.1"/>
    </source>
</evidence>
<accession>A0A250B0E4</accession>
<evidence type="ECO:0000256" key="1">
    <source>
        <dbReference type="ARBA" id="ARBA00010554"/>
    </source>
</evidence>
<reference evidence="2 3" key="1">
    <citation type="submission" date="2016-01" db="EMBL/GenBank/DDBJ databases">
        <authorList>
            <person name="Oliw E.H."/>
        </authorList>
    </citation>
    <scope>NUCLEOTIDE SEQUENCE [LARGE SCALE GENOMIC DNA]</scope>
    <source>
        <strain evidence="2 3">FRB97</strain>
    </source>
</reference>
<dbReference type="RefSeq" id="WP_095846224.1">
    <property type="nucleotide sequence ID" value="NZ_CP014136.1"/>
</dbReference>
<name>A0A250B0E4_9GAMM</name>
<sequence>MRGYQMTFFTQQDRMHGRLPLAQWLIEEAKRQGLRGATLSGALGGLGHDGAMHAVNLFDLSDQPVQVTLVVSEDEAQHFMQVLAQEQVNLFYVKVAAEFGVLGGGPTAEAGG</sequence>
<dbReference type="OrthoDB" id="5339790at2"/>
<dbReference type="EMBL" id="CP014136">
    <property type="protein sequence ID" value="ATA19617.1"/>
    <property type="molecule type" value="Genomic_DNA"/>
</dbReference>
<dbReference type="InterPro" id="IPR011322">
    <property type="entry name" value="N-reg_PII-like_a/b"/>
</dbReference>
<dbReference type="SUPFAM" id="SSF54913">
    <property type="entry name" value="GlnB-like"/>
    <property type="match status" value="1"/>
</dbReference>
<comment type="similarity">
    <text evidence="1">Belongs to the UPF0166 family.</text>
</comment>
<dbReference type="InterPro" id="IPR015867">
    <property type="entry name" value="N-reg_PII/ATP_PRibTrfase_C"/>
</dbReference>
<protein>
    <submittedName>
        <fullName evidence="2">Uncharacterized protein</fullName>
    </submittedName>
</protein>
<proteinExistence type="inferred from homology"/>
<keyword evidence="3" id="KW-1185">Reference proteome</keyword>
<dbReference type="InterPro" id="IPR003793">
    <property type="entry name" value="UPF0166"/>
</dbReference>
<dbReference type="AlphaFoldDB" id="A0A250B0E4"/>
<dbReference type="Pfam" id="PF02641">
    <property type="entry name" value="DUF190"/>
    <property type="match status" value="1"/>
</dbReference>
<evidence type="ECO:0000313" key="3">
    <source>
        <dbReference type="Proteomes" id="UP000217182"/>
    </source>
</evidence>
<gene>
    <name evidence="2" type="ORF">AWC35_09830</name>
</gene>
<dbReference type="Proteomes" id="UP000217182">
    <property type="component" value="Chromosome"/>
</dbReference>
<dbReference type="Gene3D" id="3.30.70.120">
    <property type="match status" value="1"/>
</dbReference>
<organism evidence="2 3">
    <name type="scientific">Gibbsiella quercinecans</name>
    <dbReference type="NCBI Taxonomy" id="929813"/>
    <lineage>
        <taxon>Bacteria</taxon>
        <taxon>Pseudomonadati</taxon>
        <taxon>Pseudomonadota</taxon>
        <taxon>Gammaproteobacteria</taxon>
        <taxon>Enterobacterales</taxon>
        <taxon>Yersiniaceae</taxon>
        <taxon>Gibbsiella</taxon>
    </lineage>
</organism>